<evidence type="ECO:0008006" key="3">
    <source>
        <dbReference type="Google" id="ProtNLM"/>
    </source>
</evidence>
<reference evidence="1 2" key="1">
    <citation type="submission" date="2023-06" db="EMBL/GenBank/DDBJ databases">
        <title>Five Gram-positive bacteria isolated from mangrove sediments in Shenzhen, Guangdong, China.</title>
        <authorList>
            <person name="Yu S."/>
            <person name="Zheng W."/>
            <person name="Huang Y."/>
        </authorList>
    </citation>
    <scope>NUCLEOTIDE SEQUENCE [LARGE SCALE GENOMIC DNA]</scope>
    <source>
        <strain evidence="1 2">SaN35-3</strain>
    </source>
</reference>
<organism evidence="1 2">
    <name type="scientific">Bacillus carboniphilus</name>
    <dbReference type="NCBI Taxonomy" id="86663"/>
    <lineage>
        <taxon>Bacteria</taxon>
        <taxon>Bacillati</taxon>
        <taxon>Bacillota</taxon>
        <taxon>Bacilli</taxon>
        <taxon>Bacillales</taxon>
        <taxon>Bacillaceae</taxon>
        <taxon>Bacillus</taxon>
    </lineage>
</organism>
<dbReference type="RefSeq" id="WP_226542733.1">
    <property type="nucleotide sequence ID" value="NZ_CP129013.1"/>
</dbReference>
<accession>A0ABY9JTR1</accession>
<protein>
    <recommendedName>
        <fullName evidence="3">Lipoprotein</fullName>
    </recommendedName>
</protein>
<keyword evidence="2" id="KW-1185">Reference proteome</keyword>
<dbReference type="PROSITE" id="PS51257">
    <property type="entry name" value="PROKAR_LIPOPROTEIN"/>
    <property type="match status" value="1"/>
</dbReference>
<name>A0ABY9JTR1_9BACI</name>
<evidence type="ECO:0000313" key="1">
    <source>
        <dbReference type="EMBL" id="WLR42209.1"/>
    </source>
</evidence>
<evidence type="ECO:0000313" key="2">
    <source>
        <dbReference type="Proteomes" id="UP001197974"/>
    </source>
</evidence>
<dbReference type="Proteomes" id="UP001197974">
    <property type="component" value="Chromosome"/>
</dbReference>
<proteinExistence type="predicted"/>
<sequence>MKKILVGFIFLLIVFSGCEIMNDKSSEATSKGMNQSVETLEMQSGSSTSLETSKEKVIVEGVWMAMGKEDRVKSTWYFNRGQLVVNYVNDFFYVVEKNMDSNGYTVVTIKNNNEKKHALLLKGNGPNLEGITVEDEEYDQYLADGTVPDGQLIEFNLLQNGWGSMEEAIEFWENTYKNSDNEISKNITWENYHPDLWSIVKDGTSGNTITLHFTNISGAGGSYVQLVKNEETTVITDFGGNAAYPNDPSNRYTVQNDDYKVIKAEELWKKE</sequence>
<dbReference type="EMBL" id="CP129013">
    <property type="protein sequence ID" value="WLR42209.1"/>
    <property type="molecule type" value="Genomic_DNA"/>
</dbReference>
<gene>
    <name evidence="1" type="ORF">LC087_15920</name>
</gene>